<feature type="compositionally biased region" description="Basic and acidic residues" evidence="1">
    <location>
        <begin position="638"/>
        <end position="647"/>
    </location>
</feature>
<reference evidence="3" key="1">
    <citation type="journal article" date="2021" name="Nat. Commun.">
        <title>Genetic determinants of endophytism in the Arabidopsis root mycobiome.</title>
        <authorList>
            <person name="Mesny F."/>
            <person name="Miyauchi S."/>
            <person name="Thiergart T."/>
            <person name="Pickel B."/>
            <person name="Atanasova L."/>
            <person name="Karlsson M."/>
            <person name="Huettel B."/>
            <person name="Barry K.W."/>
            <person name="Haridas S."/>
            <person name="Chen C."/>
            <person name="Bauer D."/>
            <person name="Andreopoulos W."/>
            <person name="Pangilinan J."/>
            <person name="LaButti K."/>
            <person name="Riley R."/>
            <person name="Lipzen A."/>
            <person name="Clum A."/>
            <person name="Drula E."/>
            <person name="Henrissat B."/>
            <person name="Kohler A."/>
            <person name="Grigoriev I.V."/>
            <person name="Martin F.M."/>
            <person name="Hacquard S."/>
        </authorList>
    </citation>
    <scope>NUCLEOTIDE SEQUENCE</scope>
    <source>
        <strain evidence="3">MPI-CAGE-CH-0230</strain>
    </source>
</reference>
<accession>A0A9P8YLE7</accession>
<feature type="region of interest" description="Disordered" evidence="1">
    <location>
        <begin position="478"/>
        <end position="660"/>
    </location>
</feature>
<dbReference type="OrthoDB" id="5350192at2759"/>
<feature type="region of interest" description="Disordered" evidence="1">
    <location>
        <begin position="376"/>
        <end position="404"/>
    </location>
</feature>
<keyword evidence="4" id="KW-1185">Reference proteome</keyword>
<feature type="domain" description="DUF7582" evidence="2">
    <location>
        <begin position="237"/>
        <end position="379"/>
    </location>
</feature>
<feature type="compositionally biased region" description="Low complexity" evidence="1">
    <location>
        <begin position="85"/>
        <end position="94"/>
    </location>
</feature>
<protein>
    <recommendedName>
        <fullName evidence="2">DUF7582 domain-containing protein</fullName>
    </recommendedName>
</protein>
<evidence type="ECO:0000259" key="2">
    <source>
        <dbReference type="Pfam" id="PF24483"/>
    </source>
</evidence>
<name>A0A9P8YLE7_9PEZI</name>
<dbReference type="RefSeq" id="XP_046019209.1">
    <property type="nucleotide sequence ID" value="XM_046156296.1"/>
</dbReference>
<gene>
    <name evidence="3" type="ORF">B0I36DRAFT_344782</name>
</gene>
<dbReference type="Proteomes" id="UP000756346">
    <property type="component" value="Unassembled WGS sequence"/>
</dbReference>
<feature type="region of interest" description="Disordered" evidence="1">
    <location>
        <begin position="66"/>
        <end position="94"/>
    </location>
</feature>
<dbReference type="GeneID" id="70185842"/>
<feature type="compositionally biased region" description="Basic and acidic residues" evidence="1">
    <location>
        <begin position="450"/>
        <end position="466"/>
    </location>
</feature>
<dbReference type="AlphaFoldDB" id="A0A9P8YLE7"/>
<dbReference type="EMBL" id="JAGTJQ010000001">
    <property type="protein sequence ID" value="KAH7041154.1"/>
    <property type="molecule type" value="Genomic_DNA"/>
</dbReference>
<sequence>MAPSSSALRLRISSPLEAGTSILDTQHSLPAHLTDALEYASKRLARKALHLTLVVVRKDYQLPQNQHYPSSLSSASVPPTPTSPPSSAGSLASPLRSPIAGLRSLVRKGTHASLASLYSTTSSTSATATDALQDGYLASAVSSPMFSPRSEASYDTPLSPGRRGVWPPTPGSMLSMSYFHNGTASPPMTPHTPGSMISSMSSATDPASIRALAASNNNNGATTAGGPGLRPTGEFGIRLVYTTPLSYKDDKLVRTVLEKASRKFHLDANGNGGGGGTPGALPLAAMTAAACGLNADLIRRSIIQNEVLFCSEGLTLLGLDRLYTFKSALACYARAVSAASMGGGGGVGGDGSAALKAAAQTRIEETVDELRRLVLGGDGSSGSGSAGGYFGFSPGRQRQVPRSDLHRSYDWIRVSPSALAAVERMYKRAYGGPAQVGAFEPSPAEEEERERERREREQEEQDRREHQEALMRRRMVKIGTPPPGRATPVAGRATPMAGRTTSPPLKISTVDLGNNTLLKPTLIRPTPVSSPPLSIMTAQSPQQRDSPASISPVHESPEQEQRQRQPQLSPRRLNGKTPKLTLQTAAAIEIKIEKVKTEGEDEAKDGDDESEHGDRTARPFHGMPFWSNIDELLSPVDGKGERRKSDKLGPMTPNGYDDISPITRGEWGFLFSREGTWNENRTAPVETW</sequence>
<dbReference type="InterPro" id="IPR056004">
    <property type="entry name" value="DUF7582"/>
</dbReference>
<dbReference type="Pfam" id="PF24483">
    <property type="entry name" value="DUF7582"/>
    <property type="match status" value="1"/>
</dbReference>
<feature type="compositionally biased region" description="Acidic residues" evidence="1">
    <location>
        <begin position="599"/>
        <end position="611"/>
    </location>
</feature>
<organism evidence="3 4">
    <name type="scientific">Microdochium trichocladiopsis</name>
    <dbReference type="NCBI Taxonomy" id="1682393"/>
    <lineage>
        <taxon>Eukaryota</taxon>
        <taxon>Fungi</taxon>
        <taxon>Dikarya</taxon>
        <taxon>Ascomycota</taxon>
        <taxon>Pezizomycotina</taxon>
        <taxon>Sordariomycetes</taxon>
        <taxon>Xylariomycetidae</taxon>
        <taxon>Xylariales</taxon>
        <taxon>Microdochiaceae</taxon>
        <taxon>Microdochium</taxon>
    </lineage>
</organism>
<evidence type="ECO:0000313" key="4">
    <source>
        <dbReference type="Proteomes" id="UP000756346"/>
    </source>
</evidence>
<feature type="compositionally biased region" description="Polar residues" evidence="1">
    <location>
        <begin position="536"/>
        <end position="549"/>
    </location>
</feature>
<feature type="region of interest" description="Disordered" evidence="1">
    <location>
        <begin position="433"/>
        <end position="466"/>
    </location>
</feature>
<proteinExistence type="predicted"/>
<comment type="caution">
    <text evidence="3">The sequence shown here is derived from an EMBL/GenBank/DDBJ whole genome shotgun (WGS) entry which is preliminary data.</text>
</comment>
<evidence type="ECO:0000256" key="1">
    <source>
        <dbReference type="SAM" id="MobiDB-lite"/>
    </source>
</evidence>
<feature type="region of interest" description="Disordered" evidence="1">
    <location>
        <begin position="145"/>
        <end position="164"/>
    </location>
</feature>
<evidence type="ECO:0000313" key="3">
    <source>
        <dbReference type="EMBL" id="KAH7041154.1"/>
    </source>
</evidence>
<feature type="compositionally biased region" description="Gly residues" evidence="1">
    <location>
        <begin position="376"/>
        <end position="390"/>
    </location>
</feature>